<dbReference type="EMBL" id="CAUEEQ010078358">
    <property type="protein sequence ID" value="CAJ0967517.1"/>
    <property type="molecule type" value="Genomic_DNA"/>
</dbReference>
<evidence type="ECO:0000256" key="1">
    <source>
        <dbReference type="ARBA" id="ARBA00023157"/>
    </source>
</evidence>
<protein>
    <recommendedName>
        <fullName evidence="3">Peptidase S1 domain-containing protein</fullName>
    </recommendedName>
</protein>
<evidence type="ECO:0000259" key="3">
    <source>
        <dbReference type="PROSITE" id="PS50240"/>
    </source>
</evidence>
<name>A0ABN9MLC1_9NEOB</name>
<keyword evidence="2" id="KW-0720">Serine protease</keyword>
<proteinExistence type="predicted"/>
<sequence length="338" mass="36048">MSMEKDVCTAPVISNSTTAITTAAQPVCGNPVINDRIVGGTAATEGAWPWQISLRYNGYHICGGSLISNQWMLTAAHCFESSCCHKNNIMEGEVAPHHCGVWFHPPLVGLGEYQLLNPSVHSIVSSVESIMVNPQFIGVGSPGDLALIELSSPVTYTDYILPVCVPPEFMGFSDGSNCWVTGWGNTGSDLTLPYPQTLQQVMVPLISNSACDAMYHINSNIGANIQIVPSDQICAGYQAGQKDSCQGDSGGPLVCKIDGVWYQAGIVSWGDGCVLSDRPGVYTYVPDYYSWIKSLATFSSSDSPASYKSSSAVSSLSVSLLTLSLLLHARLYLQAALS</sequence>
<evidence type="ECO:0000256" key="2">
    <source>
        <dbReference type="RuleBase" id="RU363034"/>
    </source>
</evidence>
<dbReference type="InterPro" id="IPR033116">
    <property type="entry name" value="TRYPSIN_SER"/>
</dbReference>
<evidence type="ECO:0000313" key="4">
    <source>
        <dbReference type="EMBL" id="CAJ0967517.1"/>
    </source>
</evidence>
<dbReference type="InterPro" id="IPR043504">
    <property type="entry name" value="Peptidase_S1_PA_chymotrypsin"/>
</dbReference>
<dbReference type="PANTHER" id="PTHR24253:SF187">
    <property type="entry name" value="LOC100037197 PROTEIN"/>
    <property type="match status" value="1"/>
</dbReference>
<keyword evidence="5" id="KW-1185">Reference proteome</keyword>
<keyword evidence="1" id="KW-1015">Disulfide bond</keyword>
<dbReference type="SMART" id="SM00020">
    <property type="entry name" value="Tryp_SPc"/>
    <property type="match status" value="1"/>
</dbReference>
<feature type="domain" description="Peptidase S1" evidence="3">
    <location>
        <begin position="37"/>
        <end position="297"/>
    </location>
</feature>
<dbReference type="PRINTS" id="PR00722">
    <property type="entry name" value="CHYMOTRYPSIN"/>
</dbReference>
<accession>A0ABN9MLC1</accession>
<dbReference type="Pfam" id="PF00089">
    <property type="entry name" value="Trypsin"/>
    <property type="match status" value="1"/>
</dbReference>
<dbReference type="SUPFAM" id="SSF50494">
    <property type="entry name" value="Trypsin-like serine proteases"/>
    <property type="match status" value="1"/>
</dbReference>
<dbReference type="PANTHER" id="PTHR24253">
    <property type="entry name" value="TRANSMEMBRANE PROTEASE SERINE"/>
    <property type="match status" value="1"/>
</dbReference>
<keyword evidence="2" id="KW-0378">Hydrolase</keyword>
<dbReference type="Proteomes" id="UP001176940">
    <property type="component" value="Unassembled WGS sequence"/>
</dbReference>
<comment type="caution">
    <text evidence="4">The sequence shown here is derived from an EMBL/GenBank/DDBJ whole genome shotgun (WGS) entry which is preliminary data.</text>
</comment>
<dbReference type="PROSITE" id="PS00134">
    <property type="entry name" value="TRYPSIN_HIS"/>
    <property type="match status" value="1"/>
</dbReference>
<dbReference type="InterPro" id="IPR009003">
    <property type="entry name" value="Peptidase_S1_PA"/>
</dbReference>
<dbReference type="InterPro" id="IPR001254">
    <property type="entry name" value="Trypsin_dom"/>
</dbReference>
<dbReference type="InterPro" id="IPR001314">
    <property type="entry name" value="Peptidase_S1A"/>
</dbReference>
<gene>
    <name evidence="4" type="ORF">RIMI_LOCUS22263576</name>
</gene>
<dbReference type="CDD" id="cd00190">
    <property type="entry name" value="Tryp_SPc"/>
    <property type="match status" value="1"/>
</dbReference>
<dbReference type="PROSITE" id="PS00135">
    <property type="entry name" value="TRYPSIN_SER"/>
    <property type="match status" value="1"/>
</dbReference>
<dbReference type="Gene3D" id="2.40.10.10">
    <property type="entry name" value="Trypsin-like serine proteases"/>
    <property type="match status" value="2"/>
</dbReference>
<dbReference type="PROSITE" id="PS50240">
    <property type="entry name" value="TRYPSIN_DOM"/>
    <property type="match status" value="1"/>
</dbReference>
<keyword evidence="2" id="KW-0645">Protease</keyword>
<evidence type="ECO:0000313" key="5">
    <source>
        <dbReference type="Proteomes" id="UP001176940"/>
    </source>
</evidence>
<dbReference type="InterPro" id="IPR018114">
    <property type="entry name" value="TRYPSIN_HIS"/>
</dbReference>
<reference evidence="4" key="1">
    <citation type="submission" date="2023-07" db="EMBL/GenBank/DDBJ databases">
        <authorList>
            <person name="Stuckert A."/>
        </authorList>
    </citation>
    <scope>NUCLEOTIDE SEQUENCE</scope>
</reference>
<organism evidence="4 5">
    <name type="scientific">Ranitomeya imitator</name>
    <name type="common">mimic poison frog</name>
    <dbReference type="NCBI Taxonomy" id="111125"/>
    <lineage>
        <taxon>Eukaryota</taxon>
        <taxon>Metazoa</taxon>
        <taxon>Chordata</taxon>
        <taxon>Craniata</taxon>
        <taxon>Vertebrata</taxon>
        <taxon>Euteleostomi</taxon>
        <taxon>Amphibia</taxon>
        <taxon>Batrachia</taxon>
        <taxon>Anura</taxon>
        <taxon>Neobatrachia</taxon>
        <taxon>Hyloidea</taxon>
        <taxon>Dendrobatidae</taxon>
        <taxon>Dendrobatinae</taxon>
        <taxon>Ranitomeya</taxon>
    </lineage>
</organism>